<evidence type="ECO:0000259" key="6">
    <source>
        <dbReference type="PROSITE" id="PS50850"/>
    </source>
</evidence>
<feature type="domain" description="Major facilitator superfamily (MFS) profile" evidence="6">
    <location>
        <begin position="43"/>
        <end position="108"/>
    </location>
</feature>
<dbReference type="Proteomes" id="UP000015453">
    <property type="component" value="Unassembled WGS sequence"/>
</dbReference>
<name>S8C5D8_9LAMI</name>
<evidence type="ECO:0000256" key="3">
    <source>
        <dbReference type="ARBA" id="ARBA00022597"/>
    </source>
</evidence>
<dbReference type="InterPro" id="IPR036259">
    <property type="entry name" value="MFS_trans_sf"/>
</dbReference>
<organism evidence="7 8">
    <name type="scientific">Genlisea aurea</name>
    <dbReference type="NCBI Taxonomy" id="192259"/>
    <lineage>
        <taxon>Eukaryota</taxon>
        <taxon>Viridiplantae</taxon>
        <taxon>Streptophyta</taxon>
        <taxon>Embryophyta</taxon>
        <taxon>Tracheophyta</taxon>
        <taxon>Spermatophyta</taxon>
        <taxon>Magnoliopsida</taxon>
        <taxon>eudicotyledons</taxon>
        <taxon>Gunneridae</taxon>
        <taxon>Pentapetalae</taxon>
        <taxon>asterids</taxon>
        <taxon>lamiids</taxon>
        <taxon>Lamiales</taxon>
        <taxon>Lentibulariaceae</taxon>
        <taxon>Genlisea</taxon>
    </lineage>
</organism>
<protein>
    <recommendedName>
        <fullName evidence="6">Major facilitator superfamily (MFS) profile domain-containing protein</fullName>
    </recommendedName>
</protein>
<proteinExistence type="inferred from homology"/>
<feature type="non-terminal residue" evidence="7">
    <location>
        <position position="108"/>
    </location>
</feature>
<keyword evidence="3" id="KW-0813">Transport</keyword>
<accession>S8C5D8</accession>
<dbReference type="AlphaFoldDB" id="S8C5D8"/>
<keyword evidence="8" id="KW-1185">Reference proteome</keyword>
<dbReference type="PANTHER" id="PTHR48021:SF23">
    <property type="entry name" value="SUGAR TRANSPORTER ERD6-LIKE 6"/>
    <property type="match status" value="1"/>
</dbReference>
<keyword evidence="3" id="KW-0762">Sugar transport</keyword>
<dbReference type="InterPro" id="IPR020846">
    <property type="entry name" value="MFS_dom"/>
</dbReference>
<comment type="caution">
    <text evidence="7">The sequence shown here is derived from an EMBL/GenBank/DDBJ whole genome shotgun (WGS) entry which is preliminary data.</text>
</comment>
<dbReference type="EMBL" id="AUSU01006443">
    <property type="protein sequence ID" value="EPS62020.1"/>
    <property type="molecule type" value="Genomic_DNA"/>
</dbReference>
<dbReference type="OrthoDB" id="1929005at2759"/>
<evidence type="ECO:0000256" key="2">
    <source>
        <dbReference type="ARBA" id="ARBA00010992"/>
    </source>
</evidence>
<dbReference type="SUPFAM" id="SSF103473">
    <property type="entry name" value="MFS general substrate transporter"/>
    <property type="match status" value="1"/>
</dbReference>
<dbReference type="Gene3D" id="1.20.1250.20">
    <property type="entry name" value="MFS general substrate transporter like domains"/>
    <property type="match status" value="1"/>
</dbReference>
<keyword evidence="5" id="KW-0812">Transmembrane</keyword>
<dbReference type="GO" id="GO:0022857">
    <property type="term" value="F:transmembrane transporter activity"/>
    <property type="evidence" value="ECO:0007669"/>
    <property type="project" value="InterPro"/>
</dbReference>
<evidence type="ECO:0000256" key="5">
    <source>
        <dbReference type="SAM" id="Phobius"/>
    </source>
</evidence>
<feature type="transmembrane region" description="Helical" evidence="5">
    <location>
        <begin position="76"/>
        <end position="98"/>
    </location>
</feature>
<evidence type="ECO:0000313" key="7">
    <source>
        <dbReference type="EMBL" id="EPS62020.1"/>
    </source>
</evidence>
<evidence type="ECO:0000256" key="1">
    <source>
        <dbReference type="ARBA" id="ARBA00004141"/>
    </source>
</evidence>
<evidence type="ECO:0000313" key="8">
    <source>
        <dbReference type="Proteomes" id="UP000015453"/>
    </source>
</evidence>
<sequence length="108" mass="11197">MSFREDTQDGASDLPQPLLTSTIIKSSSQVPKDGGGAFCLLASVMIVALGPFQFGFTCGYSSPTQSAMTKDLELSVSQFSLFGSLANVGGMVGALASGQIAENIGRKR</sequence>
<keyword evidence="5" id="KW-1133">Transmembrane helix</keyword>
<evidence type="ECO:0000256" key="4">
    <source>
        <dbReference type="ARBA" id="ARBA00044504"/>
    </source>
</evidence>
<dbReference type="PANTHER" id="PTHR48021">
    <property type="match status" value="1"/>
</dbReference>
<dbReference type="PROSITE" id="PS50850">
    <property type="entry name" value="MFS"/>
    <property type="match status" value="1"/>
</dbReference>
<gene>
    <name evidence="7" type="ORF">M569_12774</name>
</gene>
<reference evidence="7 8" key="1">
    <citation type="journal article" date="2013" name="BMC Genomics">
        <title>The miniature genome of a carnivorous plant Genlisea aurea contains a low number of genes and short non-coding sequences.</title>
        <authorList>
            <person name="Leushkin E.V."/>
            <person name="Sutormin R.A."/>
            <person name="Nabieva E.R."/>
            <person name="Penin A.A."/>
            <person name="Kondrashov A.S."/>
            <person name="Logacheva M.D."/>
        </authorList>
    </citation>
    <scope>NUCLEOTIDE SEQUENCE [LARGE SCALE GENOMIC DNA]</scope>
</reference>
<keyword evidence="5" id="KW-0472">Membrane</keyword>
<feature type="transmembrane region" description="Helical" evidence="5">
    <location>
        <begin position="35"/>
        <end position="56"/>
    </location>
</feature>
<comment type="similarity">
    <text evidence="2">Belongs to the major facilitator superfamily. Sugar transporter (TC 2.A.1.1) family.</text>
</comment>
<dbReference type="InterPro" id="IPR050549">
    <property type="entry name" value="MFS_Trehalose_Transporter"/>
</dbReference>
<comment type="similarity">
    <text evidence="4">Belongs to the major facilitator superfamily. Phosphate:H(+) symporter (TC 2.A.1.9) family.</text>
</comment>
<dbReference type="GO" id="GO:0016020">
    <property type="term" value="C:membrane"/>
    <property type="evidence" value="ECO:0007669"/>
    <property type="project" value="UniProtKB-SubCell"/>
</dbReference>
<comment type="subcellular location">
    <subcellularLocation>
        <location evidence="1">Membrane</location>
        <topology evidence="1">Multi-pass membrane protein</topology>
    </subcellularLocation>
</comment>